<dbReference type="PANTHER" id="PTHR20863:SF76">
    <property type="entry name" value="CARRIER DOMAIN-CONTAINING PROTEIN"/>
    <property type="match status" value="1"/>
</dbReference>
<dbReference type="Proteomes" id="UP000675880">
    <property type="component" value="Unassembled WGS sequence"/>
</dbReference>
<evidence type="ECO:0000256" key="1">
    <source>
        <dbReference type="ARBA" id="ARBA00022450"/>
    </source>
</evidence>
<feature type="compositionally biased region" description="Basic residues" evidence="4">
    <location>
        <begin position="104"/>
        <end position="119"/>
    </location>
</feature>
<name>A0ABN7LSY5_9BACT</name>
<comment type="subcellular location">
    <subcellularLocation>
        <location evidence="3">Cytoplasm</location>
    </subcellularLocation>
</comment>
<dbReference type="InterPro" id="IPR003231">
    <property type="entry name" value="ACP"/>
</dbReference>
<dbReference type="EMBL" id="CAJNBJ010000017">
    <property type="protein sequence ID" value="CAE6767836.1"/>
    <property type="molecule type" value="Genomic_DNA"/>
</dbReference>
<dbReference type="InterPro" id="IPR009081">
    <property type="entry name" value="PP-bd_ACP"/>
</dbReference>
<dbReference type="PROSITE" id="PS50075">
    <property type="entry name" value="CARRIER"/>
    <property type="match status" value="1"/>
</dbReference>
<keyword evidence="3" id="KW-0444">Lipid biosynthesis</keyword>
<evidence type="ECO:0000256" key="2">
    <source>
        <dbReference type="ARBA" id="ARBA00022553"/>
    </source>
</evidence>
<gene>
    <name evidence="3 6" type="primary">acpP</name>
    <name evidence="6" type="ORF">NSPZN2_40130</name>
</gene>
<proteinExistence type="inferred from homology"/>
<feature type="region of interest" description="Disordered" evidence="4">
    <location>
        <begin position="83"/>
        <end position="119"/>
    </location>
</feature>
<accession>A0ABN7LSY5</accession>
<dbReference type="HAMAP" id="MF_01217">
    <property type="entry name" value="Acyl_carrier"/>
    <property type="match status" value="1"/>
</dbReference>
<keyword evidence="3" id="KW-0963">Cytoplasm</keyword>
<evidence type="ECO:0000313" key="7">
    <source>
        <dbReference type="Proteomes" id="UP000675880"/>
    </source>
</evidence>
<feature type="compositionally biased region" description="Low complexity" evidence="4">
    <location>
        <begin position="83"/>
        <end position="103"/>
    </location>
</feature>
<evidence type="ECO:0000313" key="6">
    <source>
        <dbReference type="EMBL" id="CAE6767836.1"/>
    </source>
</evidence>
<comment type="PTM">
    <text evidence="3">4'-phosphopantetheine is transferred from CoA to a specific serine of apo-ACP by AcpS. This modification is essential for activity because fatty acids are bound in thioester linkage to the sulfhydryl of the prosthetic group.</text>
</comment>
<keyword evidence="1 3" id="KW-0596">Phosphopantetheine</keyword>
<protein>
    <recommendedName>
        <fullName evidence="3">Acyl carrier protein</fullName>
        <shortName evidence="3">ACP</shortName>
    </recommendedName>
</protein>
<keyword evidence="7" id="KW-1185">Reference proteome</keyword>
<sequence>MANTTDVSGKIIQALADYLKRDAASIKPAHHLREDLGLDSMAVIEMLYRIEEAFNLQIPDQDLVGLTTVGHVIDYVQGRVAPTPAKSAAKGTTKTPAKTTAKAVAKKPTAKRSTKSKKA</sequence>
<keyword evidence="2 3" id="KW-0597">Phosphoprotein</keyword>
<feature type="modified residue" description="O-(pantetheine 4'-phosphoryl)serine" evidence="3">
    <location>
        <position position="40"/>
    </location>
</feature>
<keyword evidence="3" id="KW-0443">Lipid metabolism</keyword>
<evidence type="ECO:0000256" key="4">
    <source>
        <dbReference type="SAM" id="MobiDB-lite"/>
    </source>
</evidence>
<organism evidence="6 7">
    <name type="scientific">Nitrospira defluvii</name>
    <dbReference type="NCBI Taxonomy" id="330214"/>
    <lineage>
        <taxon>Bacteria</taxon>
        <taxon>Pseudomonadati</taxon>
        <taxon>Nitrospirota</taxon>
        <taxon>Nitrospiria</taxon>
        <taxon>Nitrospirales</taxon>
        <taxon>Nitrospiraceae</taxon>
        <taxon>Nitrospira</taxon>
    </lineage>
</organism>
<keyword evidence="3" id="KW-0275">Fatty acid biosynthesis</keyword>
<dbReference type="RefSeq" id="WP_213043001.1">
    <property type="nucleotide sequence ID" value="NZ_CAJNBJ010000017.1"/>
</dbReference>
<keyword evidence="3" id="KW-0276">Fatty acid metabolism</keyword>
<dbReference type="Pfam" id="PF00550">
    <property type="entry name" value="PP-binding"/>
    <property type="match status" value="1"/>
</dbReference>
<comment type="pathway">
    <text evidence="3">Lipid metabolism; fatty acid biosynthesis.</text>
</comment>
<reference evidence="6 7" key="1">
    <citation type="submission" date="2021-02" db="EMBL/GenBank/DDBJ databases">
        <authorList>
            <person name="Han P."/>
        </authorList>
    </citation>
    <scope>NUCLEOTIDE SEQUENCE [LARGE SCALE GENOMIC DNA]</scope>
    <source>
        <strain evidence="6">Candidatus Nitrospira sp. ZN2</strain>
    </source>
</reference>
<evidence type="ECO:0000256" key="3">
    <source>
        <dbReference type="HAMAP-Rule" id="MF_01217"/>
    </source>
</evidence>
<dbReference type="InterPro" id="IPR036736">
    <property type="entry name" value="ACP-like_sf"/>
</dbReference>
<dbReference type="SUPFAM" id="SSF47336">
    <property type="entry name" value="ACP-like"/>
    <property type="match status" value="1"/>
</dbReference>
<comment type="caution">
    <text evidence="6">The sequence shown here is derived from an EMBL/GenBank/DDBJ whole genome shotgun (WGS) entry which is preliminary data.</text>
</comment>
<feature type="domain" description="Carrier" evidence="5">
    <location>
        <begin position="2"/>
        <end position="80"/>
    </location>
</feature>
<dbReference type="Gene3D" id="1.10.1200.10">
    <property type="entry name" value="ACP-like"/>
    <property type="match status" value="1"/>
</dbReference>
<evidence type="ECO:0000259" key="5">
    <source>
        <dbReference type="PROSITE" id="PS50075"/>
    </source>
</evidence>
<comment type="similarity">
    <text evidence="3">Belongs to the acyl carrier protein (ACP) family.</text>
</comment>
<dbReference type="PANTHER" id="PTHR20863">
    <property type="entry name" value="ACYL CARRIER PROTEIN"/>
    <property type="match status" value="1"/>
</dbReference>
<comment type="function">
    <text evidence="3">Carrier of the growing fatty acid chain in fatty acid biosynthesis.</text>
</comment>